<dbReference type="PANTHER" id="PTHR43625:SF40">
    <property type="entry name" value="ALDO-KETO REDUCTASE YAKC [NADP(+)]"/>
    <property type="match status" value="1"/>
</dbReference>
<organism evidence="3 4">
    <name type="scientific">Pantoea ananas</name>
    <name type="common">Erwinia uredovora</name>
    <dbReference type="NCBI Taxonomy" id="553"/>
    <lineage>
        <taxon>Bacteria</taxon>
        <taxon>Pseudomonadati</taxon>
        <taxon>Pseudomonadota</taxon>
        <taxon>Gammaproteobacteria</taxon>
        <taxon>Enterobacterales</taxon>
        <taxon>Erwiniaceae</taxon>
        <taxon>Pantoea</taxon>
    </lineage>
</organism>
<sequence>MGKKTAIVVDIDEDYNNNTAIKEEHIMQQRQLGNQGLRVSALGLGCMGMTFAYGNNDEQQALNTLSRAFELGINFLDTAEIYGPFTNEVLIAKALKGRRDNITVATKFGFAITGEGQGWEKMTGVNSQPQHIRRAVEGSLTRLGTDHIDLLYQHRFDPSVPIEDVIGTMADLIKEGKARYIGLSEVSSATLRRACAVHPVSALQSEYSLWTRDPEQDILATCRELNVGFVPYSPLGRGFLTGKLTSVDALEPHDFRRSLPRFQQQAQEHNQKLVAQLTEMAHSYGITAAQLALAWVMAKGEDIVPIPGASKVHHLEENCAAANVVLTGADSDTLDRLFAPQNIRGERYANAEYGMIDR</sequence>
<feature type="domain" description="NADP-dependent oxidoreductase" evidence="2">
    <location>
        <begin position="42"/>
        <end position="337"/>
    </location>
</feature>
<evidence type="ECO:0000259" key="2">
    <source>
        <dbReference type="Pfam" id="PF00248"/>
    </source>
</evidence>
<dbReference type="SUPFAM" id="SSF51430">
    <property type="entry name" value="NAD(P)-linked oxidoreductase"/>
    <property type="match status" value="1"/>
</dbReference>
<dbReference type="Pfam" id="PF00248">
    <property type="entry name" value="Aldo_ket_red"/>
    <property type="match status" value="1"/>
</dbReference>
<dbReference type="InterPro" id="IPR023210">
    <property type="entry name" value="NADP_OxRdtase_dom"/>
</dbReference>
<evidence type="ECO:0000256" key="1">
    <source>
        <dbReference type="ARBA" id="ARBA00023002"/>
    </source>
</evidence>
<protein>
    <submittedName>
        <fullName evidence="3">Aldo-keto reductase IolS</fullName>
        <ecNumber evidence="3">1.1.1.-</ecNumber>
    </submittedName>
</protein>
<dbReference type="PANTHER" id="PTHR43625">
    <property type="entry name" value="AFLATOXIN B1 ALDEHYDE REDUCTASE"/>
    <property type="match status" value="1"/>
</dbReference>
<reference evidence="3" key="1">
    <citation type="submission" date="2022-06" db="EMBL/GenBank/DDBJ databases">
        <title>Dynamics of rice microbiomes reveals core vertical transmitted seed endophytes.</title>
        <authorList>
            <person name="Liao K."/>
            <person name="Zhang X."/>
        </authorList>
    </citation>
    <scope>NUCLEOTIDE SEQUENCE</scope>
    <source>
        <strain evidence="3">JT1-17</strain>
    </source>
</reference>
<dbReference type="Gene3D" id="3.20.20.100">
    <property type="entry name" value="NADP-dependent oxidoreductase domain"/>
    <property type="match status" value="1"/>
</dbReference>
<gene>
    <name evidence="3" type="ORF">NB703_001359</name>
</gene>
<dbReference type="GO" id="GO:0005737">
    <property type="term" value="C:cytoplasm"/>
    <property type="evidence" value="ECO:0007669"/>
    <property type="project" value="TreeGrafter"/>
</dbReference>
<dbReference type="InterPro" id="IPR050791">
    <property type="entry name" value="Aldo-Keto_reductase"/>
</dbReference>
<keyword evidence="1 3" id="KW-0560">Oxidoreductase</keyword>
<dbReference type="AlphaFoldDB" id="A0AAJ1CYX1"/>
<dbReference type="InterPro" id="IPR036812">
    <property type="entry name" value="NAD(P)_OxRdtase_dom_sf"/>
</dbReference>
<name>A0AAJ1CYX1_PANAN</name>
<evidence type="ECO:0000313" key="3">
    <source>
        <dbReference type="EMBL" id="MCW0343266.1"/>
    </source>
</evidence>
<dbReference type="Proteomes" id="UP001208888">
    <property type="component" value="Unassembled WGS sequence"/>
</dbReference>
<dbReference type="CDD" id="cd19076">
    <property type="entry name" value="AKR_AKR13A_13D"/>
    <property type="match status" value="1"/>
</dbReference>
<dbReference type="EC" id="1.1.1.-" evidence="3"/>
<evidence type="ECO:0000313" key="4">
    <source>
        <dbReference type="Proteomes" id="UP001208888"/>
    </source>
</evidence>
<proteinExistence type="predicted"/>
<comment type="caution">
    <text evidence="3">The sequence shown here is derived from an EMBL/GenBank/DDBJ whole genome shotgun (WGS) entry which is preliminary data.</text>
</comment>
<dbReference type="EMBL" id="JANFVX010000003">
    <property type="protein sequence ID" value="MCW0343266.1"/>
    <property type="molecule type" value="Genomic_DNA"/>
</dbReference>
<accession>A0AAJ1CYX1</accession>
<dbReference type="GO" id="GO:0016491">
    <property type="term" value="F:oxidoreductase activity"/>
    <property type="evidence" value="ECO:0007669"/>
    <property type="project" value="UniProtKB-KW"/>
</dbReference>